<comment type="caution">
    <text evidence="5">The sequence shown here is derived from an EMBL/GenBank/DDBJ whole genome shotgun (WGS) entry which is preliminary data.</text>
</comment>
<evidence type="ECO:0000256" key="1">
    <source>
        <dbReference type="ARBA" id="ARBA00004196"/>
    </source>
</evidence>
<comment type="subcellular location">
    <subcellularLocation>
        <location evidence="1">Cell envelope</location>
    </subcellularLocation>
</comment>
<dbReference type="GO" id="GO:0015762">
    <property type="term" value="P:rhamnose transmembrane transport"/>
    <property type="evidence" value="ECO:0007669"/>
    <property type="project" value="InterPro"/>
</dbReference>
<dbReference type="PROSITE" id="PS51257">
    <property type="entry name" value="PROKAR_LIPOPROTEIN"/>
    <property type="match status" value="1"/>
</dbReference>
<dbReference type="RefSeq" id="WP_111252663.1">
    <property type="nucleotide sequence ID" value="NZ_POTW01000001.1"/>
</dbReference>
<dbReference type="InterPro" id="IPR028082">
    <property type="entry name" value="Peripla_BP_I"/>
</dbReference>
<evidence type="ECO:0000256" key="2">
    <source>
        <dbReference type="SAM" id="MobiDB-lite"/>
    </source>
</evidence>
<dbReference type="SUPFAM" id="SSF53822">
    <property type="entry name" value="Periplasmic binding protein-like I"/>
    <property type="match status" value="1"/>
</dbReference>
<name>A0A2W2BHS4_9ACTN</name>
<evidence type="ECO:0000313" key="5">
    <source>
        <dbReference type="EMBL" id="PZF86665.1"/>
    </source>
</evidence>
<dbReference type="Proteomes" id="UP000248764">
    <property type="component" value="Unassembled WGS sequence"/>
</dbReference>
<dbReference type="GO" id="GO:0030246">
    <property type="term" value="F:carbohydrate binding"/>
    <property type="evidence" value="ECO:0007669"/>
    <property type="project" value="TreeGrafter"/>
</dbReference>
<reference evidence="5 6" key="1">
    <citation type="submission" date="2018-01" db="EMBL/GenBank/DDBJ databases">
        <title>Draft genome sequence of Jiangella sp. GTF31.</title>
        <authorList>
            <person name="Sahin N."/>
            <person name="Ay H."/>
            <person name="Saygin H."/>
        </authorList>
    </citation>
    <scope>NUCLEOTIDE SEQUENCE [LARGE SCALE GENOMIC DNA]</scope>
    <source>
        <strain evidence="5 6">GTF31</strain>
    </source>
</reference>
<dbReference type="PANTHER" id="PTHR30036">
    <property type="entry name" value="D-XYLOSE-BINDING PERIPLASMIC PROTEIN"/>
    <property type="match status" value="1"/>
</dbReference>
<dbReference type="InterPro" id="IPR013459">
    <property type="entry name" value="RhaS"/>
</dbReference>
<protein>
    <submittedName>
        <fullName evidence="5">Rhamnose ABC transporter substrate-binding protein</fullName>
    </submittedName>
</protein>
<dbReference type="CDD" id="cd20000">
    <property type="entry name" value="PBP1_ABC_rhamnose"/>
    <property type="match status" value="1"/>
</dbReference>
<dbReference type="InterPro" id="IPR050555">
    <property type="entry name" value="Bact_Solute-Bind_Prot2"/>
</dbReference>
<dbReference type="PANTHER" id="PTHR30036:SF8">
    <property type="entry name" value="ABC-TYPE SUGAR TRANSPORT SYSTEM PERIPLASMIC COMPONENT-LIKE PROTEIN"/>
    <property type="match status" value="1"/>
</dbReference>
<dbReference type="EMBL" id="POTW01000001">
    <property type="protein sequence ID" value="PZF86665.1"/>
    <property type="molecule type" value="Genomic_DNA"/>
</dbReference>
<dbReference type="AlphaFoldDB" id="A0A2W2BHS4"/>
<evidence type="ECO:0000313" key="6">
    <source>
        <dbReference type="Proteomes" id="UP000248764"/>
    </source>
</evidence>
<evidence type="ECO:0000259" key="4">
    <source>
        <dbReference type="Pfam" id="PF13407"/>
    </source>
</evidence>
<feature type="domain" description="Periplasmic binding protein" evidence="4">
    <location>
        <begin position="63"/>
        <end position="320"/>
    </location>
</feature>
<keyword evidence="6" id="KW-1185">Reference proteome</keyword>
<sequence length="364" mass="37706">MKTSRLPLRGRFAPVALGLTLALTLAACGGTTQDDADDEATAGGDEPAATADAGGEFETGLSIAMLPKSVNNPYFEASSTGAETAVGDLEGEYEYTGPSDTSASSQVSYINTLSQQAADVILLSANDPNALCSSLEQARAAGTSVVTFDSDVDPSCRDAFVSQVDGAEVGRTLIEMMSEQIGGEGQIAILSATANATNQNAWIAVIEDELANNPDYANMELVTTVYGDDEDEKSFQETQGLLQANPELKGIISPTTVGIAAAARYLQGSEYKGQIALTGLGTPNQMREFVKDETVTEFALWDPTALGELAAYAGAAVASGIITGAEGETFTAGELGEYTVGADGVIVLGPPTRFNAGNIDDFDF</sequence>
<keyword evidence="3" id="KW-0732">Signal</keyword>
<feature type="compositionally biased region" description="Low complexity" evidence="2">
    <location>
        <begin position="41"/>
        <end position="53"/>
    </location>
</feature>
<dbReference type="InterPro" id="IPR025997">
    <property type="entry name" value="SBP_2_dom"/>
</dbReference>
<proteinExistence type="predicted"/>
<gene>
    <name evidence="5" type="primary">rhaS</name>
    <name evidence="5" type="ORF">C1I92_00360</name>
</gene>
<feature type="signal peptide" evidence="3">
    <location>
        <begin position="1"/>
        <end position="26"/>
    </location>
</feature>
<organism evidence="5 6">
    <name type="scientific">Jiangella anatolica</name>
    <dbReference type="NCBI Taxonomy" id="2670374"/>
    <lineage>
        <taxon>Bacteria</taxon>
        <taxon>Bacillati</taxon>
        <taxon>Actinomycetota</taxon>
        <taxon>Actinomycetes</taxon>
        <taxon>Jiangellales</taxon>
        <taxon>Jiangellaceae</taxon>
        <taxon>Jiangella</taxon>
    </lineage>
</organism>
<evidence type="ECO:0000256" key="3">
    <source>
        <dbReference type="SAM" id="SignalP"/>
    </source>
</evidence>
<feature type="chain" id="PRO_5039298310" evidence="3">
    <location>
        <begin position="27"/>
        <end position="364"/>
    </location>
</feature>
<feature type="region of interest" description="Disordered" evidence="2">
    <location>
        <begin position="32"/>
        <end position="53"/>
    </location>
</feature>
<dbReference type="Gene3D" id="3.40.50.2300">
    <property type="match status" value="2"/>
</dbReference>
<dbReference type="GO" id="GO:0030288">
    <property type="term" value="C:outer membrane-bounded periplasmic space"/>
    <property type="evidence" value="ECO:0007669"/>
    <property type="project" value="TreeGrafter"/>
</dbReference>
<accession>A0A2W2BHS4</accession>
<dbReference type="Pfam" id="PF13407">
    <property type="entry name" value="Peripla_BP_4"/>
    <property type="match status" value="1"/>
</dbReference>
<dbReference type="NCBIfam" id="TIGR02637">
    <property type="entry name" value="RhaS"/>
    <property type="match status" value="1"/>
</dbReference>